<keyword evidence="4 6" id="KW-0804">Transcription</keyword>
<dbReference type="PANTHER" id="PTHR12780">
    <property type="entry name" value="RNA POLYMERASE III DNA DIRECTED , 39KD SUBUNIT-RELATED"/>
    <property type="match status" value="1"/>
</dbReference>
<gene>
    <name evidence="7" type="ORF">NEZAVI_LOCUS2122</name>
</gene>
<dbReference type="SUPFAM" id="SSF46785">
    <property type="entry name" value="Winged helix' DNA-binding domain"/>
    <property type="match status" value="2"/>
</dbReference>
<evidence type="ECO:0000256" key="6">
    <source>
        <dbReference type="PIRNR" id="PIRNR028763"/>
    </source>
</evidence>
<comment type="function">
    <text evidence="6">DNA-dependent RNA polymerase catalyzes the transcription of DNA into RNA using the four ribonucleoside triphosphates as substrates. Specific peripheric component of RNA polymerase III which synthesizes small RNAs, such as 5S rRNA and tRNAs.</text>
</comment>
<dbReference type="Gene3D" id="1.10.10.10">
    <property type="entry name" value="Winged helix-like DNA-binding domain superfamily/Winged helix DNA-binding domain"/>
    <property type="match status" value="2"/>
</dbReference>
<dbReference type="Proteomes" id="UP001152798">
    <property type="component" value="Chromosome 1"/>
</dbReference>
<dbReference type="InterPro" id="IPR007832">
    <property type="entry name" value="RNA_pol_Rpc34"/>
</dbReference>
<dbReference type="Pfam" id="PF05158">
    <property type="entry name" value="RNA_pol_Rpc34"/>
    <property type="match status" value="1"/>
</dbReference>
<dbReference type="OrthoDB" id="613763at2759"/>
<protein>
    <recommendedName>
        <fullName evidence="6">DNA-directed RNA polymerase III subunit RPC6</fullName>
        <shortName evidence="6">RNA polymerase III subunit C6</shortName>
    </recommendedName>
</protein>
<sequence length="326" mass="35984">MPRAKVDNKAKASTSAQSDPNEQIILSLVVAGGTKGCFDDDLEKQVTNLSNEQRVQIINKLITKRLIDVYNAGGRLIYKIRAEESENTPEGLKGADTEEKIVYGLIKEAGNKGIWMRDIRFESKLQPTVLNKILKALENKKIIKHVKSVAANKKKVYMLYELEPDSSLTGGSWYSDQDFESEFVDVLNQQCYRYLLELKQKYESDPVAVKKGPVALYAMISATPLMVCKFISDLGISKVSLSEDDIQTILETLVFDGKVEAEVKPGGDRLYRAISALTGPAGLISAPCGVCPVLNNCRIDSVAPVSPFSCPYMTAWGSISIIKTDF</sequence>
<comment type="similarity">
    <text evidence="2 6">Belongs to the eukaryotic RPC34/RPC39 RNA polymerase subunit family.</text>
</comment>
<dbReference type="GO" id="GO:0005654">
    <property type="term" value="C:nucleoplasm"/>
    <property type="evidence" value="ECO:0007669"/>
    <property type="project" value="UniProtKB-ARBA"/>
</dbReference>
<keyword evidence="3 6" id="KW-0240">DNA-directed RNA polymerase</keyword>
<organism evidence="7 8">
    <name type="scientific">Nezara viridula</name>
    <name type="common">Southern green stink bug</name>
    <name type="synonym">Cimex viridulus</name>
    <dbReference type="NCBI Taxonomy" id="85310"/>
    <lineage>
        <taxon>Eukaryota</taxon>
        <taxon>Metazoa</taxon>
        <taxon>Ecdysozoa</taxon>
        <taxon>Arthropoda</taxon>
        <taxon>Hexapoda</taxon>
        <taxon>Insecta</taxon>
        <taxon>Pterygota</taxon>
        <taxon>Neoptera</taxon>
        <taxon>Paraneoptera</taxon>
        <taxon>Hemiptera</taxon>
        <taxon>Heteroptera</taxon>
        <taxon>Panheteroptera</taxon>
        <taxon>Pentatomomorpha</taxon>
        <taxon>Pentatomoidea</taxon>
        <taxon>Pentatomidae</taxon>
        <taxon>Pentatominae</taxon>
        <taxon>Nezara</taxon>
    </lineage>
</organism>
<evidence type="ECO:0000313" key="7">
    <source>
        <dbReference type="EMBL" id="CAH1391026.1"/>
    </source>
</evidence>
<dbReference type="InterPro" id="IPR036390">
    <property type="entry name" value="WH_DNA-bd_sf"/>
</dbReference>
<evidence type="ECO:0000256" key="5">
    <source>
        <dbReference type="ARBA" id="ARBA00023242"/>
    </source>
</evidence>
<accession>A0A9P0EBX6</accession>
<keyword evidence="5 6" id="KW-0539">Nucleus</keyword>
<name>A0A9P0EBX6_NEZVI</name>
<dbReference type="AlphaFoldDB" id="A0A9P0EBX6"/>
<keyword evidence="8" id="KW-1185">Reference proteome</keyword>
<evidence type="ECO:0000313" key="8">
    <source>
        <dbReference type="Proteomes" id="UP001152798"/>
    </source>
</evidence>
<evidence type="ECO:0000256" key="2">
    <source>
        <dbReference type="ARBA" id="ARBA00011038"/>
    </source>
</evidence>
<evidence type="ECO:0000256" key="3">
    <source>
        <dbReference type="ARBA" id="ARBA00022478"/>
    </source>
</evidence>
<dbReference type="FunFam" id="1.10.10.10:FF:000116">
    <property type="entry name" value="DNA-directed RNA polymerase III subunit RPC6"/>
    <property type="match status" value="1"/>
</dbReference>
<dbReference type="PIRSF" id="PIRSF028763">
    <property type="entry name" value="RNA_pol_Rpc34"/>
    <property type="match status" value="1"/>
</dbReference>
<dbReference type="GO" id="GO:0005666">
    <property type="term" value="C:RNA polymerase III complex"/>
    <property type="evidence" value="ECO:0007669"/>
    <property type="project" value="UniProtKB-UniRule"/>
</dbReference>
<evidence type="ECO:0000256" key="4">
    <source>
        <dbReference type="ARBA" id="ARBA00023163"/>
    </source>
</evidence>
<comment type="subcellular location">
    <subcellularLocation>
        <location evidence="1 6">Nucleus</location>
    </subcellularLocation>
</comment>
<dbReference type="EMBL" id="OV725077">
    <property type="protein sequence ID" value="CAH1391026.1"/>
    <property type="molecule type" value="Genomic_DNA"/>
</dbReference>
<dbReference type="InterPro" id="IPR016049">
    <property type="entry name" value="RNA_pol_Rpc34-like"/>
</dbReference>
<dbReference type="GO" id="GO:0006383">
    <property type="term" value="P:transcription by RNA polymerase III"/>
    <property type="evidence" value="ECO:0007669"/>
    <property type="project" value="UniProtKB-UniRule"/>
</dbReference>
<dbReference type="GO" id="GO:0005737">
    <property type="term" value="C:cytoplasm"/>
    <property type="evidence" value="ECO:0007669"/>
    <property type="project" value="UniProtKB-ARBA"/>
</dbReference>
<dbReference type="InterPro" id="IPR036388">
    <property type="entry name" value="WH-like_DNA-bd_sf"/>
</dbReference>
<proteinExistence type="inferred from homology"/>
<reference evidence="7" key="1">
    <citation type="submission" date="2022-01" db="EMBL/GenBank/DDBJ databases">
        <authorList>
            <person name="King R."/>
        </authorList>
    </citation>
    <scope>NUCLEOTIDE SEQUENCE</scope>
</reference>
<evidence type="ECO:0000256" key="1">
    <source>
        <dbReference type="ARBA" id="ARBA00004123"/>
    </source>
</evidence>